<sequence length="426" mass="48734">MRPAGFSVPKPSGGERIISAFQIADEVVSNRVFRSLTRKNLPKLSARAYAYRPDLGPHDAISYISTEFLREQRLFVAEYDFSKFFDKVDHNYILSSLDSIGINRTPLEQYLIERFLQSPEPYLSTRDKNEDVSPRTYGIPQGTSLSLFLANLAASELDRGLERLGVSFVRYADDTLIWSTDYGRIGEAASLLQEASSRIGSPVNSEKSPGIRLLIKEETKNVEMASTKYVDYLGHRLSLRNVSLKDSSITRLKNRINKLIYTNLLLEPLQRTQDFNRLTNVDRDYVTLIWQLRRYLYGPLSESDIRRFQTGAIPPMSFEGVMSFFPLITDENALREIDEWMATRVWLAMRKRTELLKTPETKLPQPHNMEKSKLIGFQTTSTRTGDIIDLRMPSVRKIAKVMKMAISTHGLHVVSGQAPLYLYSQE</sequence>
<accession>A0A7W8TUE6</accession>
<dbReference type="PROSITE" id="PS50878">
    <property type="entry name" value="RT_POL"/>
    <property type="match status" value="1"/>
</dbReference>
<comment type="caution">
    <text evidence="2">The sequence shown here is derived from an EMBL/GenBank/DDBJ whole genome shotgun (WGS) entry which is preliminary data.</text>
</comment>
<dbReference type="EMBL" id="JACHDR010000001">
    <property type="protein sequence ID" value="MBB5513086.1"/>
    <property type="molecule type" value="Genomic_DNA"/>
</dbReference>
<name>A0A7W8TUE6_9MICC</name>
<dbReference type="PANTHER" id="PTHR34047:SF8">
    <property type="entry name" value="PROTEIN YKFC"/>
    <property type="match status" value="1"/>
</dbReference>
<proteinExistence type="predicted"/>
<dbReference type="Proteomes" id="UP000580797">
    <property type="component" value="Unassembled WGS sequence"/>
</dbReference>
<dbReference type="InterPro" id="IPR051083">
    <property type="entry name" value="GrpII_Intron_Splice-Mob/Def"/>
</dbReference>
<reference evidence="2 3" key="1">
    <citation type="submission" date="2020-08" db="EMBL/GenBank/DDBJ databases">
        <title>Sequencing the genomes of 1000 actinobacteria strains.</title>
        <authorList>
            <person name="Klenk H.-P."/>
        </authorList>
    </citation>
    <scope>NUCLEOTIDE SEQUENCE [LARGE SCALE GENOMIC DNA]</scope>
    <source>
        <strain evidence="2 3">DSM 105783</strain>
    </source>
</reference>
<dbReference type="RefSeq" id="WP_221244628.1">
    <property type="nucleotide sequence ID" value="NZ_BAAARH010000012.1"/>
</dbReference>
<evidence type="ECO:0000313" key="2">
    <source>
        <dbReference type="EMBL" id="MBB5513086.1"/>
    </source>
</evidence>
<dbReference type="InterPro" id="IPR000477">
    <property type="entry name" value="RT_dom"/>
</dbReference>
<dbReference type="AlphaFoldDB" id="A0A7W8TUE6"/>
<feature type="domain" description="Reverse transcriptase" evidence="1">
    <location>
        <begin position="1"/>
        <end position="237"/>
    </location>
</feature>
<organism evidence="2 3">
    <name type="scientific">Neomicrococcus aestuarii</name>
    <dbReference type="NCBI Taxonomy" id="556325"/>
    <lineage>
        <taxon>Bacteria</taxon>
        <taxon>Bacillati</taxon>
        <taxon>Actinomycetota</taxon>
        <taxon>Actinomycetes</taxon>
        <taxon>Micrococcales</taxon>
        <taxon>Micrococcaceae</taxon>
        <taxon>Neomicrococcus</taxon>
    </lineage>
</organism>
<dbReference type="PANTHER" id="PTHR34047">
    <property type="entry name" value="NUCLEAR INTRON MATURASE 1, MITOCHONDRIAL-RELATED"/>
    <property type="match status" value="1"/>
</dbReference>
<dbReference type="Pfam" id="PF00078">
    <property type="entry name" value="RVT_1"/>
    <property type="match status" value="1"/>
</dbReference>
<dbReference type="SUPFAM" id="SSF56672">
    <property type="entry name" value="DNA/RNA polymerases"/>
    <property type="match status" value="1"/>
</dbReference>
<dbReference type="InterPro" id="IPR043502">
    <property type="entry name" value="DNA/RNA_pol_sf"/>
</dbReference>
<protein>
    <recommendedName>
        <fullName evidence="1">Reverse transcriptase domain-containing protein</fullName>
    </recommendedName>
</protein>
<evidence type="ECO:0000259" key="1">
    <source>
        <dbReference type="PROSITE" id="PS50878"/>
    </source>
</evidence>
<evidence type="ECO:0000313" key="3">
    <source>
        <dbReference type="Proteomes" id="UP000580797"/>
    </source>
</evidence>
<gene>
    <name evidence="2" type="ORF">HD598_001773</name>
</gene>